<sequence length="263" mass="28892">MMTTEQHSYVDAEYQGLELGLRHADLANFVGLAAQWTRACQTAIPNDQFTDLDVVYPLKSYAAPLETVYAGLAAAVADLVASTHGPNVAIASAQDHVRQRRSDAHFPCRSDAHFPSDVEAVEAVQYLVGLEPRSRYRVTHQDLWRSSLAHAEDYLSSRGDVDAPELQLKLSRYATVVHDLLDAAYIAVRDAYADAVVASFYRKVPAPVLPYTIASCLKDLTCMGFDDANCEPLLRRIGESLPAAVAECSALLPHKWQSTPRCS</sequence>
<name>A0A502DSQ0_9MYCO</name>
<accession>A0A502DSQ0</accession>
<organism evidence="1 2">
    <name type="scientific">Mycolicibacterium hodleri</name>
    <dbReference type="NCBI Taxonomy" id="49897"/>
    <lineage>
        <taxon>Bacteria</taxon>
        <taxon>Bacillati</taxon>
        <taxon>Actinomycetota</taxon>
        <taxon>Actinomycetes</taxon>
        <taxon>Mycobacteriales</taxon>
        <taxon>Mycobacteriaceae</taxon>
        <taxon>Mycolicibacterium</taxon>
    </lineage>
</organism>
<evidence type="ECO:0000313" key="2">
    <source>
        <dbReference type="Proteomes" id="UP000320095"/>
    </source>
</evidence>
<gene>
    <name evidence="1" type="ORF">EAH80_28680</name>
</gene>
<proteinExistence type="predicted"/>
<dbReference type="EMBL" id="RCZG01000020">
    <property type="protein sequence ID" value="TPG28104.1"/>
    <property type="molecule type" value="Genomic_DNA"/>
</dbReference>
<keyword evidence="2" id="KW-1185">Reference proteome</keyword>
<dbReference type="AlphaFoldDB" id="A0A502DSQ0"/>
<reference evidence="1 2" key="1">
    <citation type="journal article" date="2019" name="Environ. Microbiol.">
        <title>Species interactions and distinct microbial communities in high Arctic permafrost affected cryosols are associated with the CH4 and CO2 gas fluxes.</title>
        <authorList>
            <person name="Altshuler I."/>
            <person name="Hamel J."/>
            <person name="Turney S."/>
            <person name="Magnuson E."/>
            <person name="Levesque R."/>
            <person name="Greer C."/>
            <person name="Whyte L.G."/>
        </authorList>
    </citation>
    <scope>NUCLEOTIDE SEQUENCE [LARGE SCALE GENOMIC DNA]</scope>
    <source>
        <strain evidence="1 2">S5.20</strain>
    </source>
</reference>
<protein>
    <submittedName>
        <fullName evidence="1">Uncharacterized protein</fullName>
    </submittedName>
</protein>
<dbReference type="Proteomes" id="UP000320095">
    <property type="component" value="Unassembled WGS sequence"/>
</dbReference>
<evidence type="ECO:0000313" key="1">
    <source>
        <dbReference type="EMBL" id="TPG28104.1"/>
    </source>
</evidence>
<comment type="caution">
    <text evidence="1">The sequence shown here is derived from an EMBL/GenBank/DDBJ whole genome shotgun (WGS) entry which is preliminary data.</text>
</comment>